<evidence type="ECO:0000313" key="6">
    <source>
        <dbReference type="EMBL" id="KRL52060.1"/>
    </source>
</evidence>
<keyword evidence="4" id="KW-0812">Transmembrane</keyword>
<gene>
    <name evidence="6" type="ORF">FD01_GL002848</name>
</gene>
<organism evidence="6 7">
    <name type="scientific">Lacticaseibacillus manihotivorans DSM 13343 = JCM 12514</name>
    <dbReference type="NCBI Taxonomy" id="1423769"/>
    <lineage>
        <taxon>Bacteria</taxon>
        <taxon>Bacillati</taxon>
        <taxon>Bacillota</taxon>
        <taxon>Bacilli</taxon>
        <taxon>Lactobacillales</taxon>
        <taxon>Lactobacillaceae</taxon>
        <taxon>Lacticaseibacillus</taxon>
    </lineage>
</organism>
<keyword evidence="3" id="KW-0804">Transcription</keyword>
<evidence type="ECO:0000313" key="7">
    <source>
        <dbReference type="Proteomes" id="UP000051790"/>
    </source>
</evidence>
<dbReference type="PRINTS" id="PR00032">
    <property type="entry name" value="HTHARAC"/>
</dbReference>
<dbReference type="PROSITE" id="PS00041">
    <property type="entry name" value="HTH_ARAC_FAMILY_1"/>
    <property type="match status" value="1"/>
</dbReference>
<dbReference type="PANTHER" id="PTHR43280:SF2">
    <property type="entry name" value="HTH-TYPE TRANSCRIPTIONAL REGULATOR EXSA"/>
    <property type="match status" value="1"/>
</dbReference>
<dbReference type="PANTHER" id="PTHR43280">
    <property type="entry name" value="ARAC-FAMILY TRANSCRIPTIONAL REGULATOR"/>
    <property type="match status" value="1"/>
</dbReference>
<sequence length="733" mass="82746">MQNRVYLRLLLSFIIVASFYTLIIAVSLVRSTYSQQRADAISQIKSNLQQEADISDQQLSAANDTVLSLTEKSSLQNLAQTPPTGYHPYARVYDDIMANPDYANFSSQYAIGIVRHANGRVISSDGFFQFEPYLKYMEVASLKPQVSQFFKKLPDNGIRVLEANDHVLLLRNTSLDGGEQPLTFLTTWEKSELAPLNIYNNKGQLKLLDTLNPKAKKTLPEIEHIADAFNHAQASASSVMQQQVGGDQYFVRQSNIIPTIMYTYVISNHELSQMPAHLVMMLVLYFFVLLLVGGLLVYILTRRSFRPYAKIIDEVQQIDSNVRPQNAEVLLEKIHDLVESNHQYASMQNDVTHDLKLLFLKNLLLNSYSQKDISRFADLLALDELQNGGVIGILTFSQIALSEEPLGINERKDARKKNIVALWPKPLNLLFDIDVNHYAILSEHGPNTTDDFVHTLNHTAVQLSKRLKIPVHALISIPFHNLNEIPVRFADVYSTATATPEDVTTKPTAIMLSNGVYTVETEAAILASVSQRDFAKADQLLDQALTKTLTANRTTLAALTNIKFVFLNTLKRTLDSVGLSVTDFIDENRKVVNQLDLETSPKQVKASIITLFHDAFDRISKLSKHHRTLEEHIIDYIARRYTSDLALSEIADHYHLSESHTSRLIKEHLGISFKDYLIQLRMRQAKSLLNNTDQKVADIAEAVGYKNVNTFIRIFKATTGQTPGKFRRSTDID</sequence>
<dbReference type="Pfam" id="PF12833">
    <property type="entry name" value="HTH_18"/>
    <property type="match status" value="1"/>
</dbReference>
<evidence type="ECO:0000256" key="3">
    <source>
        <dbReference type="ARBA" id="ARBA00023163"/>
    </source>
</evidence>
<dbReference type="InterPro" id="IPR018062">
    <property type="entry name" value="HTH_AraC-typ_CS"/>
</dbReference>
<dbReference type="Gene3D" id="1.10.10.60">
    <property type="entry name" value="Homeodomain-like"/>
    <property type="match status" value="2"/>
</dbReference>
<comment type="caution">
    <text evidence="6">The sequence shown here is derived from an EMBL/GenBank/DDBJ whole genome shotgun (WGS) entry which is preliminary data.</text>
</comment>
<dbReference type="OrthoDB" id="1975037at2"/>
<protein>
    <recommendedName>
        <fullName evidence="5">HTH araC/xylS-type domain-containing protein</fullName>
    </recommendedName>
</protein>
<dbReference type="SUPFAM" id="SSF46689">
    <property type="entry name" value="Homeodomain-like"/>
    <property type="match status" value="2"/>
</dbReference>
<evidence type="ECO:0000259" key="5">
    <source>
        <dbReference type="PROSITE" id="PS01124"/>
    </source>
</evidence>
<dbReference type="PATRIC" id="fig|1423769.4.peg.3073"/>
<feature type="transmembrane region" description="Helical" evidence="4">
    <location>
        <begin position="278"/>
        <end position="300"/>
    </location>
</feature>
<keyword evidence="2" id="KW-0238">DNA-binding</keyword>
<accession>A0A0R1R5L7</accession>
<dbReference type="InterPro" id="IPR020449">
    <property type="entry name" value="Tscrpt_reg_AraC-type_HTH"/>
</dbReference>
<dbReference type="PROSITE" id="PS01124">
    <property type="entry name" value="HTH_ARAC_FAMILY_2"/>
    <property type="match status" value="1"/>
</dbReference>
<keyword evidence="4" id="KW-1133">Transmembrane helix</keyword>
<dbReference type="RefSeq" id="WP_056962585.1">
    <property type="nucleotide sequence ID" value="NZ_AZEU01000051.1"/>
</dbReference>
<evidence type="ECO:0000256" key="4">
    <source>
        <dbReference type="SAM" id="Phobius"/>
    </source>
</evidence>
<proteinExistence type="predicted"/>
<dbReference type="InterPro" id="IPR018060">
    <property type="entry name" value="HTH_AraC"/>
</dbReference>
<keyword evidence="1" id="KW-0805">Transcription regulation</keyword>
<dbReference type="AlphaFoldDB" id="A0A0R1R5L7"/>
<feature type="domain" description="HTH araC/xylS-type" evidence="5">
    <location>
        <begin position="631"/>
        <end position="729"/>
    </location>
</feature>
<dbReference type="InterPro" id="IPR009057">
    <property type="entry name" value="Homeodomain-like_sf"/>
</dbReference>
<evidence type="ECO:0000256" key="1">
    <source>
        <dbReference type="ARBA" id="ARBA00023015"/>
    </source>
</evidence>
<dbReference type="EMBL" id="AZEU01000051">
    <property type="protein sequence ID" value="KRL52060.1"/>
    <property type="molecule type" value="Genomic_DNA"/>
</dbReference>
<reference evidence="6 7" key="1">
    <citation type="journal article" date="2015" name="Genome Announc.">
        <title>Expanding the biotechnology potential of lactobacilli through comparative genomics of 213 strains and associated genera.</title>
        <authorList>
            <person name="Sun Z."/>
            <person name="Harris H.M."/>
            <person name="McCann A."/>
            <person name="Guo C."/>
            <person name="Argimon S."/>
            <person name="Zhang W."/>
            <person name="Yang X."/>
            <person name="Jeffery I.B."/>
            <person name="Cooney J.C."/>
            <person name="Kagawa T.F."/>
            <person name="Liu W."/>
            <person name="Song Y."/>
            <person name="Salvetti E."/>
            <person name="Wrobel A."/>
            <person name="Rasinkangas P."/>
            <person name="Parkhill J."/>
            <person name="Rea M.C."/>
            <person name="O'Sullivan O."/>
            <person name="Ritari J."/>
            <person name="Douillard F.P."/>
            <person name="Paul Ross R."/>
            <person name="Yang R."/>
            <person name="Briner A.E."/>
            <person name="Felis G.E."/>
            <person name="de Vos W.M."/>
            <person name="Barrangou R."/>
            <person name="Klaenhammer T.R."/>
            <person name="Caufield P.W."/>
            <person name="Cui Y."/>
            <person name="Zhang H."/>
            <person name="O'Toole P.W."/>
        </authorList>
    </citation>
    <scope>NUCLEOTIDE SEQUENCE [LARGE SCALE GENOMIC DNA]</scope>
    <source>
        <strain evidence="6 7">DSM 13343</strain>
    </source>
</reference>
<keyword evidence="4" id="KW-0472">Membrane</keyword>
<dbReference type="GO" id="GO:0043565">
    <property type="term" value="F:sequence-specific DNA binding"/>
    <property type="evidence" value="ECO:0007669"/>
    <property type="project" value="InterPro"/>
</dbReference>
<name>A0A0R1R5L7_9LACO</name>
<keyword evidence="7" id="KW-1185">Reference proteome</keyword>
<dbReference type="GO" id="GO:0003700">
    <property type="term" value="F:DNA-binding transcription factor activity"/>
    <property type="evidence" value="ECO:0007669"/>
    <property type="project" value="InterPro"/>
</dbReference>
<dbReference type="SMART" id="SM00342">
    <property type="entry name" value="HTH_ARAC"/>
    <property type="match status" value="1"/>
</dbReference>
<dbReference type="Proteomes" id="UP000051790">
    <property type="component" value="Unassembled WGS sequence"/>
</dbReference>
<feature type="transmembrane region" description="Helical" evidence="4">
    <location>
        <begin position="6"/>
        <end position="29"/>
    </location>
</feature>
<evidence type="ECO:0000256" key="2">
    <source>
        <dbReference type="ARBA" id="ARBA00023125"/>
    </source>
</evidence>